<dbReference type="CDD" id="cd02908">
    <property type="entry name" value="Macro_OAADPr_deacetylase"/>
    <property type="match status" value="1"/>
</dbReference>
<dbReference type="RefSeq" id="WP_197115016.1">
    <property type="nucleotide sequence ID" value="NZ_JACBXQ010000002.1"/>
</dbReference>
<dbReference type="SUPFAM" id="SSF52949">
    <property type="entry name" value="Macro domain-like"/>
    <property type="match status" value="1"/>
</dbReference>
<keyword evidence="2" id="KW-0378">Hydrolase</keyword>
<comment type="caution">
    <text evidence="2">The sequence shown here is derived from an EMBL/GenBank/DDBJ whole genome shotgun (WGS) entry which is preliminary data.</text>
</comment>
<evidence type="ECO:0000313" key="3">
    <source>
        <dbReference type="Proteomes" id="UP000721415"/>
    </source>
</evidence>
<evidence type="ECO:0000313" key="2">
    <source>
        <dbReference type="EMBL" id="MBG9986099.1"/>
    </source>
</evidence>
<dbReference type="PANTHER" id="PTHR11106">
    <property type="entry name" value="GANGLIOSIDE INDUCED DIFFERENTIATION ASSOCIATED PROTEIN 2-RELATED"/>
    <property type="match status" value="1"/>
</dbReference>
<evidence type="ECO:0000259" key="1">
    <source>
        <dbReference type="PROSITE" id="PS51154"/>
    </source>
</evidence>
<feature type="domain" description="Macro" evidence="1">
    <location>
        <begin position="73"/>
        <end position="264"/>
    </location>
</feature>
<accession>A0ABS0LPN7</accession>
<organism evidence="2 3">
    <name type="scientific">Facklamia lactis</name>
    <dbReference type="NCBI Taxonomy" id="2749967"/>
    <lineage>
        <taxon>Bacteria</taxon>
        <taxon>Bacillati</taxon>
        <taxon>Bacillota</taxon>
        <taxon>Bacilli</taxon>
        <taxon>Lactobacillales</taxon>
        <taxon>Aerococcaceae</taxon>
        <taxon>Facklamia</taxon>
    </lineage>
</organism>
<dbReference type="GO" id="GO:0016787">
    <property type="term" value="F:hydrolase activity"/>
    <property type="evidence" value="ECO:0007669"/>
    <property type="project" value="UniProtKB-KW"/>
</dbReference>
<keyword evidence="3" id="KW-1185">Reference proteome</keyword>
<dbReference type="Pfam" id="PF01661">
    <property type="entry name" value="Macro"/>
    <property type="match status" value="1"/>
</dbReference>
<protein>
    <submittedName>
        <fullName evidence="2">Protein-ADP-ribose hydrolase</fullName>
    </submittedName>
</protein>
<sequence length="265" mass="30133">MALEEQLDFLIKELSEEMPHMQAHFEEYPNQTISDKFEIFRGYCNVRPPVVAREEFLEIQDQVLQTLLNGRQITGLNKLQPIADQIYLWQGDITTLQVDAIVNAANSDMLGCTQANHNCIDNAIHTRSGIQLRLACHELIEDQGKREPMGKAKLTPAFNLPAKYVIHTVGPFIDQRGVTPLKQALLESSYQECLRLADQEQLTTIAFCCISTGEFNYPNRLAAETAIRMVKEYLSHNGSNLKVIFNVFKDLDYHLYSELLSDEGK</sequence>
<gene>
    <name evidence="2" type="ORF">HZY91_04230</name>
</gene>
<dbReference type="Gene3D" id="3.40.220.10">
    <property type="entry name" value="Leucine Aminopeptidase, subunit E, domain 1"/>
    <property type="match status" value="1"/>
</dbReference>
<reference evidence="2 3" key="1">
    <citation type="submission" date="2020-07" db="EMBL/GenBank/DDBJ databases">
        <title>Facklamia lactis sp. nov., isolated from raw milk.</title>
        <authorList>
            <person name="Doll E.V."/>
            <person name="Huptas C."/>
            <person name="Staib L."/>
            <person name="Wenning M."/>
            <person name="Scherer S."/>
        </authorList>
    </citation>
    <scope>NUCLEOTIDE SEQUENCE [LARGE SCALE GENOMIC DNA]</scope>
    <source>
        <strain evidence="2 3">DSM 111018</strain>
    </source>
</reference>
<name>A0ABS0LPN7_9LACT</name>
<proteinExistence type="predicted"/>
<dbReference type="PROSITE" id="PS51154">
    <property type="entry name" value="MACRO"/>
    <property type="match status" value="1"/>
</dbReference>
<dbReference type="EMBL" id="JACBXQ010000002">
    <property type="protein sequence ID" value="MBG9986099.1"/>
    <property type="molecule type" value="Genomic_DNA"/>
</dbReference>
<dbReference type="InterPro" id="IPR002589">
    <property type="entry name" value="Macro_dom"/>
</dbReference>
<dbReference type="PANTHER" id="PTHR11106:SF27">
    <property type="entry name" value="MACRO DOMAIN-CONTAINING PROTEIN"/>
    <property type="match status" value="1"/>
</dbReference>
<dbReference type="Proteomes" id="UP000721415">
    <property type="component" value="Unassembled WGS sequence"/>
</dbReference>
<dbReference type="NCBIfam" id="NF003163">
    <property type="entry name" value="PRK04143.1"/>
    <property type="match status" value="1"/>
</dbReference>
<dbReference type="SMART" id="SM00506">
    <property type="entry name" value="A1pp"/>
    <property type="match status" value="1"/>
</dbReference>
<dbReference type="InterPro" id="IPR043472">
    <property type="entry name" value="Macro_dom-like"/>
</dbReference>